<evidence type="ECO:0000256" key="1">
    <source>
        <dbReference type="SAM" id="MobiDB-lite"/>
    </source>
</evidence>
<feature type="compositionally biased region" description="Basic and acidic residues" evidence="1">
    <location>
        <begin position="94"/>
        <end position="109"/>
    </location>
</feature>
<dbReference type="InParanoid" id="A8NZA6"/>
<feature type="compositionally biased region" description="Polar residues" evidence="1">
    <location>
        <begin position="424"/>
        <end position="439"/>
    </location>
</feature>
<feature type="region of interest" description="Disordered" evidence="1">
    <location>
        <begin position="1064"/>
        <end position="1094"/>
    </location>
</feature>
<organism evidence="2 3">
    <name type="scientific">Coprinopsis cinerea (strain Okayama-7 / 130 / ATCC MYA-4618 / FGSC 9003)</name>
    <name type="common">Inky cap fungus</name>
    <name type="synonym">Hormographiella aspergillata</name>
    <dbReference type="NCBI Taxonomy" id="240176"/>
    <lineage>
        <taxon>Eukaryota</taxon>
        <taxon>Fungi</taxon>
        <taxon>Dikarya</taxon>
        <taxon>Basidiomycota</taxon>
        <taxon>Agaricomycotina</taxon>
        <taxon>Agaricomycetes</taxon>
        <taxon>Agaricomycetidae</taxon>
        <taxon>Agaricales</taxon>
        <taxon>Agaricineae</taxon>
        <taxon>Psathyrellaceae</taxon>
        <taxon>Coprinopsis</taxon>
    </lineage>
</organism>
<feature type="compositionally biased region" description="Basic and acidic residues" evidence="1">
    <location>
        <begin position="1064"/>
        <end position="1083"/>
    </location>
</feature>
<proteinExistence type="predicted"/>
<dbReference type="VEuPathDB" id="FungiDB:CC1G_12743"/>
<gene>
    <name evidence="2" type="ORF">CC1G_12743</name>
</gene>
<feature type="compositionally biased region" description="Polar residues" evidence="1">
    <location>
        <begin position="140"/>
        <end position="159"/>
    </location>
</feature>
<feature type="compositionally biased region" description="Acidic residues" evidence="1">
    <location>
        <begin position="382"/>
        <end position="401"/>
    </location>
</feature>
<evidence type="ECO:0000313" key="2">
    <source>
        <dbReference type="EMBL" id="EAU84172.2"/>
    </source>
</evidence>
<name>A8NZA6_COPC7</name>
<feature type="compositionally biased region" description="Low complexity" evidence="1">
    <location>
        <begin position="758"/>
        <end position="782"/>
    </location>
</feature>
<reference evidence="2 3" key="1">
    <citation type="journal article" date="2010" name="Proc. Natl. Acad. Sci. U.S.A.">
        <title>Insights into evolution of multicellular fungi from the assembled chromosomes of the mushroom Coprinopsis cinerea (Coprinus cinereus).</title>
        <authorList>
            <person name="Stajich J.E."/>
            <person name="Wilke S.K."/>
            <person name="Ahren D."/>
            <person name="Au C.H."/>
            <person name="Birren B.W."/>
            <person name="Borodovsky M."/>
            <person name="Burns C."/>
            <person name="Canback B."/>
            <person name="Casselton L.A."/>
            <person name="Cheng C.K."/>
            <person name="Deng J."/>
            <person name="Dietrich F.S."/>
            <person name="Fargo D.C."/>
            <person name="Farman M.L."/>
            <person name="Gathman A.C."/>
            <person name="Goldberg J."/>
            <person name="Guigo R."/>
            <person name="Hoegger P.J."/>
            <person name="Hooker J.B."/>
            <person name="Huggins A."/>
            <person name="James T.Y."/>
            <person name="Kamada T."/>
            <person name="Kilaru S."/>
            <person name="Kodira C."/>
            <person name="Kues U."/>
            <person name="Kupfer D."/>
            <person name="Kwan H.S."/>
            <person name="Lomsadze A."/>
            <person name="Li W."/>
            <person name="Lilly W.W."/>
            <person name="Ma L.J."/>
            <person name="Mackey A.J."/>
            <person name="Manning G."/>
            <person name="Martin F."/>
            <person name="Muraguchi H."/>
            <person name="Natvig D.O."/>
            <person name="Palmerini H."/>
            <person name="Ramesh M.A."/>
            <person name="Rehmeyer C.J."/>
            <person name="Roe B.A."/>
            <person name="Shenoy N."/>
            <person name="Stanke M."/>
            <person name="Ter-Hovhannisyan V."/>
            <person name="Tunlid A."/>
            <person name="Velagapudi R."/>
            <person name="Vision T.J."/>
            <person name="Zeng Q."/>
            <person name="Zolan M.E."/>
            <person name="Pukkila P.J."/>
        </authorList>
    </citation>
    <scope>NUCLEOTIDE SEQUENCE [LARGE SCALE GENOMIC DNA]</scope>
    <source>
        <strain evidence="3">Okayama-7 / 130 / ATCC MYA-4618 / FGSC 9003</strain>
    </source>
</reference>
<feature type="region of interest" description="Disordered" evidence="1">
    <location>
        <begin position="1026"/>
        <end position="1052"/>
    </location>
</feature>
<keyword evidence="3" id="KW-1185">Reference proteome</keyword>
<feature type="compositionally biased region" description="Polar residues" evidence="1">
    <location>
        <begin position="450"/>
        <end position="471"/>
    </location>
</feature>
<comment type="caution">
    <text evidence="2">The sequence shown here is derived from an EMBL/GenBank/DDBJ whole genome shotgun (WGS) entry which is preliminary data.</text>
</comment>
<accession>A8NZA6</accession>
<dbReference type="EMBL" id="AACS02000006">
    <property type="protein sequence ID" value="EAU84172.2"/>
    <property type="molecule type" value="Genomic_DNA"/>
</dbReference>
<dbReference type="KEGG" id="cci:CC1G_12743"/>
<feature type="compositionally biased region" description="Polar residues" evidence="1">
    <location>
        <begin position="30"/>
        <end position="46"/>
    </location>
</feature>
<dbReference type="RefSeq" id="XP_001837638.2">
    <property type="nucleotide sequence ID" value="XM_001837586.2"/>
</dbReference>
<feature type="region of interest" description="Disordered" evidence="1">
    <location>
        <begin position="756"/>
        <end position="790"/>
    </location>
</feature>
<dbReference type="OMA" id="NIMVTIH"/>
<protein>
    <submittedName>
        <fullName evidence="2">Uncharacterized protein</fullName>
    </submittedName>
</protein>
<dbReference type="STRING" id="240176.A8NZA6"/>
<feature type="region of interest" description="Disordered" evidence="1">
    <location>
        <begin position="1258"/>
        <end position="1319"/>
    </location>
</feature>
<dbReference type="HOGENOM" id="CLU_260013_0_0_1"/>
<feature type="compositionally biased region" description="Basic and acidic residues" evidence="1">
    <location>
        <begin position="350"/>
        <end position="359"/>
    </location>
</feature>
<dbReference type="GeneID" id="6014208"/>
<dbReference type="Proteomes" id="UP000001861">
    <property type="component" value="Unassembled WGS sequence"/>
</dbReference>
<evidence type="ECO:0000313" key="3">
    <source>
        <dbReference type="Proteomes" id="UP000001861"/>
    </source>
</evidence>
<feature type="region of interest" description="Disordered" evidence="1">
    <location>
        <begin position="328"/>
        <end position="521"/>
    </location>
</feature>
<feature type="region of interest" description="Disordered" evidence="1">
    <location>
        <begin position="1"/>
        <end position="176"/>
    </location>
</feature>
<feature type="compositionally biased region" description="Acidic residues" evidence="1">
    <location>
        <begin position="1037"/>
        <end position="1052"/>
    </location>
</feature>
<sequence>MIRTRRALRESGEELLEPQSDCGWPARTPSPVQQSRQGQAVGSSPLKSHGFPYVLVPPHPSVQKSTRPEAKSKRAAKSSKARGPSKPAKRKAKADHAADDPPAQPEKDTASGSTVAARRVSRVLTSSPPVTIAIADAQGRSLNRRSSTETIQAPSSPTTAIRRLNDGSASADRNKQPSYDAFDAELGDYGYEFAPYVEIPDAVRDALPDPVPGATASRELVLPPASRIPAPDEAVHFFYGRNWSCGAFSSSVGVLGRGRQGTRLARMQKYVTVFSWYNSQSKQCEQLPDGFTIPEPRCRISLNQLEESIYDAIRRNSDLLLGMERGLGVPRNGNPESPPGFRYSYVSGRPNEEDHHGESMEDEGSDIERADDRFSSPPAFDPAEDGDDSFGNWDEGEEEWEGCEHPSNGAGNISEQEPEFEDLPSSSEDGSAYSPSQASERGDSSGPGETANTAPHSSSPTRQSPISQSPPRLTAKQKGKGRAVDNRSPSPPAPAGPSAPKSKSQAYNPPPTPSFKRGRYDKDEKEIAAEMREWLEFGAKCCNRSPDSFLTLMGYPRTGEGLRKSQCWNKFRQWRKLQAENGEAEHLSQEEMFEIYNRDYKGLTKKDKEIKIQEWSADIERWDKKPVAQQDKEFLQLMEEAQAMMEKLSRSGLVEPILYFLATDPFYGRFTRVMVGNDIVQEMLDDGAANLRQILSAAAIAVAAAKTGTVSPKDAKLLQILGLHNASTNSSEAAVAADTSSTSVVKAVPASASLKTNSSAATSRAPASSSGSTSKRTSKTPGDSATDWGLYDPAAVKPDNVSQAAWDAEGKLPRDVFDWAELAQPGVLNVAKFWRQKQYETTVETVRDWGVRYMRFLLQVLYCQATGLKQAPTNGFYQGFADYLASNNKICEGWPPGCAVPDRDTKGSKALTRLWGSGAVELLDVAFGRKEGWTLRIIDFPPEAQAIERDDTDPAYLDLPLITCNDANGKVTAVKATVRDANAWHMQEVAAQTARRKWAELPPERRKPLEAASAVKKWPPKLRKTGRTVKVKKEEGVEPEEQDEDGEGTNLEEFDVEVEDGDRMDVDADENDPHHRDVVEPPRHPQPGPSTQSIPVYTGGDDDYYDADELFSGGYDEGGYMVEGEDQYMAEDFSNPEQYYDDQQQFNGHEIGRYHHRPNPQYTQTQHVSEYAQPLRATQTETHPRHLIGQSSRAFRPTLAPQRHPNVYPIHATTSINNPTPRVFSNPLPAQPPVRPTTHRHFTQSQVLDHVKDMLKIPGSPMKRKHQEQRMRPEGQSSRPASAVPWPSTRHAGGAHTLGQQGTRDDRPLKRVRVTGNHC</sequence>